<keyword evidence="12 16" id="KW-0753">Steroid metabolism</keyword>
<evidence type="ECO:0000256" key="6">
    <source>
        <dbReference type="ARBA" id="ARBA00022741"/>
    </source>
</evidence>
<evidence type="ECO:0000256" key="14">
    <source>
        <dbReference type="ARBA" id="ARBA00048154"/>
    </source>
</evidence>
<keyword evidence="13 15" id="KW-0456">Lyase</keyword>
<evidence type="ECO:0000256" key="8">
    <source>
        <dbReference type="ARBA" id="ARBA00022955"/>
    </source>
</evidence>
<evidence type="ECO:0000256" key="7">
    <source>
        <dbReference type="ARBA" id="ARBA00022840"/>
    </source>
</evidence>
<comment type="similarity">
    <text evidence="2 15 16">Belongs to the diphosphomevalonate decarboxylase family.</text>
</comment>
<name>A0A1B6MMD3_9HEMI</name>
<dbReference type="Gene3D" id="3.30.230.10">
    <property type="match status" value="1"/>
</dbReference>
<evidence type="ECO:0000259" key="19">
    <source>
        <dbReference type="Pfam" id="PF22700"/>
    </source>
</evidence>
<dbReference type="Gene3D" id="3.30.70.890">
    <property type="entry name" value="GHMP kinase, C-terminal domain"/>
    <property type="match status" value="1"/>
</dbReference>
<dbReference type="InterPro" id="IPR020568">
    <property type="entry name" value="Ribosomal_Su5_D2-typ_SF"/>
</dbReference>
<dbReference type="PIRSF" id="PIRSF015950">
    <property type="entry name" value="Mev_P_decrbx"/>
    <property type="match status" value="1"/>
</dbReference>
<dbReference type="Pfam" id="PF18376">
    <property type="entry name" value="MDD_C"/>
    <property type="match status" value="1"/>
</dbReference>
<keyword evidence="11 16" id="KW-1207">Sterol metabolism</keyword>
<reference evidence="20" key="1">
    <citation type="submission" date="2015-11" db="EMBL/GenBank/DDBJ databases">
        <title>De novo transcriptome assembly of four potential Pierce s Disease insect vectors from Arizona vineyards.</title>
        <authorList>
            <person name="Tassone E.E."/>
        </authorList>
    </citation>
    <scope>NUCLEOTIDE SEQUENCE</scope>
</reference>
<gene>
    <name evidence="20" type="ORF">g.39699</name>
</gene>
<evidence type="ECO:0000256" key="11">
    <source>
        <dbReference type="ARBA" id="ARBA00023166"/>
    </source>
</evidence>
<dbReference type="GO" id="GO:0005524">
    <property type="term" value="F:ATP binding"/>
    <property type="evidence" value="ECO:0007669"/>
    <property type="project" value="UniProtKB-UniRule"/>
</dbReference>
<dbReference type="FunFam" id="3.30.70.890:FF:000005">
    <property type="entry name" value="Diphosphomevalonate decarboxylase"/>
    <property type="match status" value="1"/>
</dbReference>
<keyword evidence="7 15" id="KW-0067">ATP-binding</keyword>
<dbReference type="SUPFAM" id="SSF55060">
    <property type="entry name" value="GHMP Kinase, C-terminal domain"/>
    <property type="match status" value="1"/>
</dbReference>
<evidence type="ECO:0000256" key="12">
    <source>
        <dbReference type="ARBA" id="ARBA00023221"/>
    </source>
</evidence>
<comment type="pathway">
    <text evidence="16">Steroid biosynthesis; cholesterol biosynthesis.</text>
</comment>
<keyword evidence="5 16" id="KW-0444">Lipid biosynthesis</keyword>
<evidence type="ECO:0000256" key="2">
    <source>
        <dbReference type="ARBA" id="ARBA00008831"/>
    </source>
</evidence>
<dbReference type="InterPro" id="IPR005935">
    <property type="entry name" value="Mev_decarb"/>
</dbReference>
<evidence type="ECO:0000256" key="1">
    <source>
        <dbReference type="ARBA" id="ARBA00003812"/>
    </source>
</evidence>
<evidence type="ECO:0000256" key="17">
    <source>
        <dbReference type="SAM" id="MobiDB-lite"/>
    </source>
</evidence>
<evidence type="ECO:0000256" key="10">
    <source>
        <dbReference type="ARBA" id="ARBA00023098"/>
    </source>
</evidence>
<organism evidence="20">
    <name type="scientific">Graphocephala atropunctata</name>
    <dbReference type="NCBI Taxonomy" id="36148"/>
    <lineage>
        <taxon>Eukaryota</taxon>
        <taxon>Metazoa</taxon>
        <taxon>Ecdysozoa</taxon>
        <taxon>Arthropoda</taxon>
        <taxon>Hexapoda</taxon>
        <taxon>Insecta</taxon>
        <taxon>Pterygota</taxon>
        <taxon>Neoptera</taxon>
        <taxon>Paraneoptera</taxon>
        <taxon>Hemiptera</taxon>
        <taxon>Auchenorrhyncha</taxon>
        <taxon>Membracoidea</taxon>
        <taxon>Cicadellidae</taxon>
        <taxon>Cicadellinae</taxon>
        <taxon>Cicadellini</taxon>
        <taxon>Graphocephala</taxon>
    </lineage>
</organism>
<comment type="function">
    <text evidence="1 16">Catalyzes the ATP dependent decarboxylation of (R)-5-diphosphomevalonate to form isopentenyl diphosphate (IPP). Functions in the mevalonate (MVA) pathway leading to isopentenyl diphosphate (IPP), a key precursor for the biosynthesis of isoprenoids and sterol synthesis.</text>
</comment>
<dbReference type="InterPro" id="IPR053859">
    <property type="entry name" value="MVD-like_N"/>
</dbReference>
<dbReference type="InterPro" id="IPR036554">
    <property type="entry name" value="GHMP_kinase_C_sf"/>
</dbReference>
<feature type="region of interest" description="Disordered" evidence="17">
    <location>
        <begin position="366"/>
        <end position="385"/>
    </location>
</feature>
<dbReference type="UniPathway" id="UPA00063"/>
<dbReference type="InterPro" id="IPR029765">
    <property type="entry name" value="Mev_diP_decarb"/>
</dbReference>
<sequence>MSIITCIAPVNIALIKYWGKRDENLILPLNDSISTTLSMDQMRATTSIMQSPDLDKDRLWLNGKEESFDNPRLTRCLSEMRKFAGNSTQRDWKIHICSENNFPTAAGLASSAAGYACLVYTLSKVLGVEGDVTAVARQGSGSACRSLAGGFVRWASGDKADGTDSVAHQLFTAEHWPSLRILILVVTDKKKKVSSTSGMQRCVETSELLQYRVSHSVPRRVQEITEAIAAKDFKRFAEITMMDSNQFHATALDSFPPIVYMNDVSHSIAEMVHRYNNVCGATKLAYTFDAGPNACLYLEAADVPQVLSLVSRVFPPSSTNVEKYITGLSITPAQLPPDLEATFEPNEAGLLQYCILTELGSGPRQVNDPRSHLLADDGNPKHLNS</sequence>
<keyword evidence="16" id="KW-0152">Cholesterol biosynthesis</keyword>
<dbReference type="SUPFAM" id="SSF54211">
    <property type="entry name" value="Ribosomal protein S5 domain 2-like"/>
    <property type="match status" value="1"/>
</dbReference>
<dbReference type="PANTHER" id="PTHR10977:SF3">
    <property type="entry name" value="DIPHOSPHOMEVALONATE DECARBOXYLASE"/>
    <property type="match status" value="1"/>
</dbReference>
<evidence type="ECO:0000313" key="20">
    <source>
        <dbReference type="EMBL" id="JAT37072.1"/>
    </source>
</evidence>
<evidence type="ECO:0000256" key="13">
    <source>
        <dbReference type="ARBA" id="ARBA00023239"/>
    </source>
</evidence>
<keyword evidence="16" id="KW-0153">Cholesterol metabolism</keyword>
<dbReference type="AlphaFoldDB" id="A0A1B6MMD3"/>
<keyword evidence="10 15" id="KW-0443">Lipid metabolism</keyword>
<dbReference type="GO" id="GO:0004163">
    <property type="term" value="F:diphosphomevalonate decarboxylase activity"/>
    <property type="evidence" value="ECO:0007669"/>
    <property type="project" value="UniProtKB-UniRule"/>
</dbReference>
<keyword evidence="9 16" id="KW-0756">Sterol biosynthesis</keyword>
<dbReference type="InterPro" id="IPR014721">
    <property type="entry name" value="Ribsml_uS5_D2-typ_fold_subgr"/>
</dbReference>
<dbReference type="GO" id="GO:0006695">
    <property type="term" value="P:cholesterol biosynthetic process"/>
    <property type="evidence" value="ECO:0007669"/>
    <property type="project" value="UniProtKB-UniPathway"/>
</dbReference>
<feature type="domain" description="Diphosphomevalonate decarboxylase-like N-terminal" evidence="19">
    <location>
        <begin position="8"/>
        <end position="167"/>
    </location>
</feature>
<keyword evidence="8 16" id="KW-0752">Steroid biosynthesis</keyword>
<proteinExistence type="inferred from homology"/>
<evidence type="ECO:0000256" key="4">
    <source>
        <dbReference type="ARBA" id="ARBA00019335"/>
    </source>
</evidence>
<evidence type="ECO:0000256" key="3">
    <source>
        <dbReference type="ARBA" id="ARBA00012296"/>
    </source>
</evidence>
<dbReference type="NCBIfam" id="TIGR01240">
    <property type="entry name" value="mevDPdecarb"/>
    <property type="match status" value="1"/>
</dbReference>
<dbReference type="InterPro" id="IPR041431">
    <property type="entry name" value="Mvd1_C"/>
</dbReference>
<dbReference type="EC" id="4.1.1.33" evidence="3 15"/>
<evidence type="ECO:0000256" key="9">
    <source>
        <dbReference type="ARBA" id="ARBA00023011"/>
    </source>
</evidence>
<dbReference type="GO" id="GO:0005829">
    <property type="term" value="C:cytosol"/>
    <property type="evidence" value="ECO:0007669"/>
    <property type="project" value="InterPro"/>
</dbReference>
<protein>
    <recommendedName>
        <fullName evidence="4 15">Diphosphomevalonate decarboxylase</fullName>
        <ecNumber evidence="3 15">4.1.1.33</ecNumber>
    </recommendedName>
</protein>
<comment type="catalytic activity">
    <reaction evidence="14 15 16">
        <text>(R)-5-diphosphomevalonate + ATP = isopentenyl diphosphate + ADP + phosphate + CO2</text>
        <dbReference type="Rhea" id="RHEA:23732"/>
        <dbReference type="ChEBI" id="CHEBI:16526"/>
        <dbReference type="ChEBI" id="CHEBI:30616"/>
        <dbReference type="ChEBI" id="CHEBI:43474"/>
        <dbReference type="ChEBI" id="CHEBI:57557"/>
        <dbReference type="ChEBI" id="CHEBI:128769"/>
        <dbReference type="ChEBI" id="CHEBI:456216"/>
        <dbReference type="EC" id="4.1.1.33"/>
    </reaction>
</comment>
<feature type="domain" description="Mvd1 C-terminal" evidence="18">
    <location>
        <begin position="181"/>
        <end position="365"/>
    </location>
</feature>
<feature type="compositionally biased region" description="Basic and acidic residues" evidence="17">
    <location>
        <begin position="367"/>
        <end position="385"/>
    </location>
</feature>
<dbReference type="Pfam" id="PF22700">
    <property type="entry name" value="MVD-like_N"/>
    <property type="match status" value="1"/>
</dbReference>
<dbReference type="GO" id="GO:0019287">
    <property type="term" value="P:isopentenyl diphosphate biosynthetic process, mevalonate pathway"/>
    <property type="evidence" value="ECO:0007669"/>
    <property type="project" value="UniProtKB-UniRule"/>
</dbReference>
<evidence type="ECO:0000256" key="16">
    <source>
        <dbReference type="RuleBase" id="RU363086"/>
    </source>
</evidence>
<dbReference type="FunFam" id="3.30.230.10:FF:000080">
    <property type="entry name" value="Diphosphomevalonate decarboxylase"/>
    <property type="match status" value="1"/>
</dbReference>
<keyword evidence="6 15" id="KW-0547">Nucleotide-binding</keyword>
<dbReference type="EMBL" id="GEBQ01002905">
    <property type="protein sequence ID" value="JAT37072.1"/>
    <property type="molecule type" value="Transcribed_RNA"/>
</dbReference>
<evidence type="ECO:0000256" key="5">
    <source>
        <dbReference type="ARBA" id="ARBA00022516"/>
    </source>
</evidence>
<accession>A0A1B6MMD3</accession>
<evidence type="ECO:0000256" key="15">
    <source>
        <dbReference type="PIRNR" id="PIRNR015950"/>
    </source>
</evidence>
<dbReference type="PANTHER" id="PTHR10977">
    <property type="entry name" value="DIPHOSPHOMEVALONATE DECARBOXYLASE"/>
    <property type="match status" value="1"/>
</dbReference>
<evidence type="ECO:0000259" key="18">
    <source>
        <dbReference type="Pfam" id="PF18376"/>
    </source>
</evidence>